<organism evidence="14 15">
    <name type="scientific">Sarcophilus harrisii</name>
    <name type="common">Tasmanian devil</name>
    <name type="synonym">Sarcophilus laniarius</name>
    <dbReference type="NCBI Taxonomy" id="9305"/>
    <lineage>
        <taxon>Eukaryota</taxon>
        <taxon>Metazoa</taxon>
        <taxon>Chordata</taxon>
        <taxon>Craniata</taxon>
        <taxon>Vertebrata</taxon>
        <taxon>Euteleostomi</taxon>
        <taxon>Mammalia</taxon>
        <taxon>Metatheria</taxon>
        <taxon>Dasyuromorphia</taxon>
        <taxon>Dasyuridae</taxon>
        <taxon>Sarcophilus</taxon>
    </lineage>
</organism>
<sequence>MALLGLIRKLGHPLAEIRERALKSILCKVEHNLISCVELVQEKLLFIYLLEWFNFPTVPMKEEVLNLLSNLVKHPSAVQHLFDIGAYEFFSMLRPNVDPDLQAEIDGIMDGLFILPSDDSSPYHHSTFFQTKPFVCGPKTALPEENEIRPGYFPQDINNLQQMEDYSQSLINHTVKCLKFSTFPWLPLTATDRHVLCSNESSLRSSNFTLVWNTCELLEDVIMQDFPPEIFLHRPKIIQNLLSLLNLAFGRDEQPRLALKAMSCLQQLCMYLRNRLNFHRDPGFFSFKQGTFSQNSSLNYSREARAAHHSQNTSLESSSPRPSVVGHIGLRPRGDGQDWDTVSSSESSSVPRPSIHSPLDMVLNDLQELEIEDTLELQFKQLSLPQFCVFVLESAVPLLRTNNIQITVQVLELLAEVVILIRNSLSEDIWDDNSLFALDLKLKLFVVMDSLGETIFYHKNSVNSEGSDTVMLVNHKMSFVSISLFTVRLLQTLLPVEKASQFLPESLMTALFHISLEIPLSLQYPNIHEAVIAYLEQLNSENYTIYKGTAKIVYSLDCCYNFMIDIVKEGEKDLVLLVEMANQAIFSLSYHQNFPLIKKIICLCSNIWKSEQINPLLQEEIQKVFLRLLSYPLLPVKAESYRCCLEIVKHCLGIKTVAVSGHSICDEVNFLLHPKVLYEMCTFGLQESKDEVNSVVKNILMYLLQGQLIMTTVTWNRFIESLCPVVPILQGYADTEDTLGNCILILSETNPEGGGGILPETYRLKSVFRLLLLKKQSVRDKALKLLAFLLLNEEGRSTKRPFIDANLLSKVNNLFIVEKPIDLKLDDTRHPIIKVEAVEKLYEVFTSDIVDLPLRKSALEQLAIIFQDIKMHNVVNKKDLIDNIFSVLNKCVRKDGEEMECMILSCLTILRKFLTADSAKRLSLSEESSLLFLLFRVALIFQKDSAIVTEVAALFCLLLFDEVSRMDIWSDNVSSKSALTPVFILPVSVIRRYHLPVHLPGHHAVSPHYVVLPLSTDCLSLKPVSDMLRIAWNLSRCHGIDNLLKELNSENETQEVLTSLKLSTEDLLTLKITHTYSGLEDCRSSIIQAEGHEGVKAAVTRMSLYLLNDRLSFKGVDGPCGAVLKTSAWQQELNRFLQILPACPEDEKLLADIMCFINKLLKEHRNSPVIEFLNWILEIVLKQNPNPLLELLGPSETQEQEEAADTQTTIRQRLRKELMTFFNNLLLIFMDVTDRKSLEFIYVFKTQLALKLLQCLRVTDAPHFYGLPSLERTLQVMVHITAVPGWSSHSTVTEPFSVCTKYLSGLLEVISSFYVERGGTAMSFMGKGVTKSTVLCLLHLSHEMMNQAKILDWISLWSLPYDSNNLNQQGLAWLIPLWVDRDPEVRFTSLAIGASLTSDKDGCIALAESCQNISGGLWAMVVNILLDHSECSMVRREAAFILQNLLVIPLPADNNHDYSWHGPSVHDVEYGLSLIGKPAFQALLYHSNFYENMNRMVKHCYLGRYMFDLNYYAANNITARKNIKDFDDSIHFGRGQYSPANQSQGPSSPSTVETVVPLVPSSLESADVSPHMIATDIPELKDRLMAQGQSDTTTSPSSHQDSPFSAPLSQQYIVTPPLLSAMCSLLDNLLIVVPKNTITAFNKTNILKAFCGALNVTLLEKCIQELSIPLSYSNPIKHAKAQVSFLLEYFCSLSRLLMSCLLIDPSPINQDELLKPLLEKIFTVLTMCPKDDFDTELRLALYLSWTNIFNFLTTLLRKTSQSSLPSVTEALTKDWPVIIDTVCKCVGFSTTYPNLYTACMQFLSILLTEEGKRCLSEKQNSSHSPTLATLLDADDENKESVERLFKVILESYEKQSSKDVLKRFSISVLVSLLAVSKRAQKYAWNAGLIDSCIEQMKHIHAQLNLDSLKPRKKGPKKKENGFRKELNIAMQMLRNCLFQNNDYKATALQAHLVPLIHSFWPWFLLDDSLMKVALQLLCVYTANYPAGCSSLCGASCVQFPGQPAFRGTPSNSLLLCILKWVSHITSENPTIQQLAFTLLANVALSHDCKGVIQKSNFLQNFLSLTLPKGENKHLPDLAILWLKFLLNISSDEDGQQMILKLSGCSDLLVEMSKYKHKSNPHLPLLILHNICFSPSNKPKILAHDKVISLLSSCLESDNRNVQRIGAAALWALIYNNHKAKATLKIPSIIRKVDKAYASAKKRNRTMELHKSIRRCPKLKAAYHISNPFQVNSSQICRYLSLPTLISLRDT</sequence>
<dbReference type="InterPro" id="IPR011989">
    <property type="entry name" value="ARM-like"/>
</dbReference>
<keyword evidence="15" id="KW-1185">Reference proteome</keyword>
<dbReference type="Proteomes" id="UP000007648">
    <property type="component" value="Unassembled WGS sequence"/>
</dbReference>
<dbReference type="Ensembl" id="ENSSHAT00000014654.2">
    <property type="protein sequence ID" value="ENSSHAP00000014532.2"/>
    <property type="gene ID" value="ENSSHAG00000012406.2"/>
</dbReference>
<evidence type="ECO:0000256" key="10">
    <source>
        <dbReference type="ARBA" id="ARBA00064355"/>
    </source>
</evidence>
<reference evidence="14 15" key="1">
    <citation type="journal article" date="2011" name="Proc. Natl. Acad. Sci. U.S.A.">
        <title>Genetic diversity and population structure of the endangered marsupial Sarcophilus harrisii (Tasmanian devil).</title>
        <authorList>
            <person name="Miller W."/>
            <person name="Hayes V.M."/>
            <person name="Ratan A."/>
            <person name="Petersen D.C."/>
            <person name="Wittekindt N.E."/>
            <person name="Miller J."/>
            <person name="Walenz B."/>
            <person name="Knight J."/>
            <person name="Qi J."/>
            <person name="Zhao F."/>
            <person name="Wang Q."/>
            <person name="Bedoya-Reina O.C."/>
            <person name="Katiyar N."/>
            <person name="Tomsho L.P."/>
            <person name="Kasson L.M."/>
            <person name="Hardie R.A."/>
            <person name="Woodbridge P."/>
            <person name="Tindall E.A."/>
            <person name="Bertelsen M.F."/>
            <person name="Dixon D."/>
            <person name="Pyecroft S."/>
            <person name="Helgen K.M."/>
            <person name="Lesk A.M."/>
            <person name="Pringle T.H."/>
            <person name="Patterson N."/>
            <person name="Zhang Y."/>
            <person name="Kreiss A."/>
            <person name="Woods G.M."/>
            <person name="Jones M.E."/>
            <person name="Schuster S.C."/>
        </authorList>
    </citation>
    <scope>NUCLEOTIDE SEQUENCE [LARGE SCALE GENOMIC DNA]</scope>
</reference>
<dbReference type="FunFam" id="1.25.10.10:FF:000811">
    <property type="entry name" value="rotatin isoform X1"/>
    <property type="match status" value="1"/>
</dbReference>
<dbReference type="GO" id="GO:0007099">
    <property type="term" value="P:centriole replication"/>
    <property type="evidence" value="ECO:0007669"/>
    <property type="project" value="TreeGrafter"/>
</dbReference>
<dbReference type="FunCoup" id="G3WGH7">
    <property type="interactions" value="915"/>
</dbReference>
<evidence type="ECO:0000256" key="8">
    <source>
        <dbReference type="ARBA" id="ARBA00023273"/>
    </source>
</evidence>
<feature type="domain" description="Rotatin N-terminal" evidence="13">
    <location>
        <begin position="16"/>
        <end position="112"/>
    </location>
</feature>
<dbReference type="GO" id="GO:0005814">
    <property type="term" value="C:centriole"/>
    <property type="evidence" value="ECO:0007669"/>
    <property type="project" value="Ensembl"/>
</dbReference>
<keyword evidence="8" id="KW-0966">Cell projection</keyword>
<dbReference type="eggNOG" id="ENOG502QPM7">
    <property type="taxonomic scope" value="Eukaryota"/>
</dbReference>
<evidence type="ECO:0000256" key="2">
    <source>
        <dbReference type="ARBA" id="ARBA00022473"/>
    </source>
</evidence>
<keyword evidence="4" id="KW-0597">Phosphoprotein</keyword>
<evidence type="ECO:0000256" key="4">
    <source>
        <dbReference type="ARBA" id="ARBA00022553"/>
    </source>
</evidence>
<name>G3WGH7_SARHA</name>
<proteinExistence type="inferred from homology"/>
<evidence type="ECO:0000256" key="1">
    <source>
        <dbReference type="ARBA" id="ARBA00004120"/>
    </source>
</evidence>
<keyword evidence="5" id="KW-0007">Acetylation</keyword>
<evidence type="ECO:0000313" key="14">
    <source>
        <dbReference type="Ensembl" id="ENSSHAP00000014532.2"/>
    </source>
</evidence>
<comment type="subunit">
    <text evidence="10">Interacts with PPP1R35; this interaction allows the mutual recruitment to the centriole.</text>
</comment>
<keyword evidence="6" id="KW-0969">Cilium</keyword>
<comment type="similarity">
    <text evidence="9">Belongs to the rotatin family.</text>
</comment>
<dbReference type="Gene3D" id="1.25.10.10">
    <property type="entry name" value="Leucine-rich Repeat Variant"/>
    <property type="match status" value="1"/>
</dbReference>
<dbReference type="GO" id="GO:0010457">
    <property type="term" value="P:centriole-centriole cohesion"/>
    <property type="evidence" value="ECO:0007669"/>
    <property type="project" value="TreeGrafter"/>
</dbReference>
<feature type="compositionally biased region" description="Polar residues" evidence="12">
    <location>
        <begin position="309"/>
        <end position="321"/>
    </location>
</feature>
<keyword evidence="3" id="KW-0963">Cytoplasm</keyword>
<accession>G3WGH7</accession>
<dbReference type="Pfam" id="PF14726">
    <property type="entry name" value="RTTN_N"/>
    <property type="match status" value="1"/>
</dbReference>
<reference evidence="14" key="3">
    <citation type="submission" date="2025-09" db="UniProtKB">
        <authorList>
            <consortium name="Ensembl"/>
        </authorList>
    </citation>
    <scope>IDENTIFICATION</scope>
</reference>
<dbReference type="InterPro" id="IPR016024">
    <property type="entry name" value="ARM-type_fold"/>
</dbReference>
<dbReference type="GO" id="GO:0032053">
    <property type="term" value="P:ciliary basal body organization"/>
    <property type="evidence" value="ECO:0007669"/>
    <property type="project" value="TreeGrafter"/>
</dbReference>
<dbReference type="GO" id="GO:0005813">
    <property type="term" value="C:centrosome"/>
    <property type="evidence" value="ECO:0007669"/>
    <property type="project" value="Ensembl"/>
</dbReference>
<dbReference type="InParanoid" id="G3WGH7"/>
<evidence type="ECO:0000256" key="3">
    <source>
        <dbReference type="ARBA" id="ARBA00022490"/>
    </source>
</evidence>
<evidence type="ECO:0000256" key="6">
    <source>
        <dbReference type="ARBA" id="ARBA00023069"/>
    </source>
</evidence>
<evidence type="ECO:0000256" key="7">
    <source>
        <dbReference type="ARBA" id="ARBA00023212"/>
    </source>
</evidence>
<keyword evidence="2" id="KW-0217">Developmental protein</keyword>
<keyword evidence="7" id="KW-0206">Cytoskeleton</keyword>
<dbReference type="InterPro" id="IPR029249">
    <property type="entry name" value="Rotatin_N"/>
</dbReference>
<protein>
    <recommendedName>
        <fullName evidence="11">Rotatin</fullName>
    </recommendedName>
</protein>
<gene>
    <name evidence="14" type="primary">RTTN</name>
</gene>
<dbReference type="InterPro" id="IPR030791">
    <property type="entry name" value="Rotatin"/>
</dbReference>
<dbReference type="STRING" id="9305.ENSSHAP00000014532"/>
<feature type="compositionally biased region" description="Low complexity" evidence="12">
    <location>
        <begin position="343"/>
        <end position="356"/>
    </location>
</feature>
<feature type="region of interest" description="Disordered" evidence="12">
    <location>
        <begin position="303"/>
        <end position="356"/>
    </location>
</feature>
<dbReference type="GO" id="GO:0036064">
    <property type="term" value="C:ciliary basal body"/>
    <property type="evidence" value="ECO:0007669"/>
    <property type="project" value="Ensembl"/>
</dbReference>
<dbReference type="GeneTree" id="ENSGT00640000091535"/>
<evidence type="ECO:0000256" key="9">
    <source>
        <dbReference type="ARBA" id="ARBA00061100"/>
    </source>
</evidence>
<evidence type="ECO:0000259" key="13">
    <source>
        <dbReference type="Pfam" id="PF14726"/>
    </source>
</evidence>
<evidence type="ECO:0000256" key="12">
    <source>
        <dbReference type="SAM" id="MobiDB-lite"/>
    </source>
</evidence>
<dbReference type="SUPFAM" id="SSF48371">
    <property type="entry name" value="ARM repeat"/>
    <property type="match status" value="3"/>
</dbReference>
<evidence type="ECO:0000256" key="11">
    <source>
        <dbReference type="ARBA" id="ARBA00069542"/>
    </source>
</evidence>
<reference evidence="14" key="2">
    <citation type="submission" date="2025-08" db="UniProtKB">
        <authorList>
            <consortium name="Ensembl"/>
        </authorList>
    </citation>
    <scope>IDENTIFICATION</scope>
</reference>
<evidence type="ECO:0000313" key="15">
    <source>
        <dbReference type="Proteomes" id="UP000007648"/>
    </source>
</evidence>
<dbReference type="PANTHER" id="PTHR31691">
    <property type="entry name" value="ROTATIN"/>
    <property type="match status" value="1"/>
</dbReference>
<dbReference type="PANTHER" id="PTHR31691:SF1">
    <property type="entry name" value="ROTATIN"/>
    <property type="match status" value="1"/>
</dbReference>
<evidence type="ECO:0000256" key="5">
    <source>
        <dbReference type="ARBA" id="ARBA00022990"/>
    </source>
</evidence>
<comment type="subcellular location">
    <subcellularLocation>
        <location evidence="1">Cytoplasm</location>
        <location evidence="1">Cytoskeleton</location>
        <location evidence="1">Cilium basal body</location>
    </subcellularLocation>
</comment>